<dbReference type="EC" id="5.4.99.-" evidence="5"/>
<dbReference type="PANTHER" id="PTHR21600">
    <property type="entry name" value="MITOCHONDRIAL RNA PSEUDOURIDINE SYNTHASE"/>
    <property type="match status" value="1"/>
</dbReference>
<evidence type="ECO:0000259" key="6">
    <source>
        <dbReference type="SMART" id="SM00363"/>
    </source>
</evidence>
<comment type="function">
    <text evidence="5">Responsible for synthesis of pseudouridine from uracil.</text>
</comment>
<keyword evidence="4" id="KW-0694">RNA-binding</keyword>
<dbReference type="SUPFAM" id="SSF55174">
    <property type="entry name" value="Alpha-L RNA-binding motif"/>
    <property type="match status" value="1"/>
</dbReference>
<dbReference type="Pfam" id="PF00849">
    <property type="entry name" value="PseudoU_synth_2"/>
    <property type="match status" value="1"/>
</dbReference>
<reference evidence="8" key="1">
    <citation type="submission" date="2017-01" db="EMBL/GenBank/DDBJ databases">
        <title>Draft genome of the species Salinivibrio sharmensis.</title>
        <authorList>
            <person name="Lopez-Hermoso C."/>
            <person name="De La Haba R."/>
            <person name="Sanchez-Porro C."/>
            <person name="Ventosa A."/>
        </authorList>
    </citation>
    <scope>NUCLEOTIDE SEQUENCE [LARGE SCALE GENOMIC DNA]</scope>
    <source>
        <strain evidence="8">CBH463</strain>
    </source>
</reference>
<name>A0ABX3K7B5_9GAMM</name>
<evidence type="ECO:0000256" key="4">
    <source>
        <dbReference type="PROSITE-ProRule" id="PRU00182"/>
    </source>
</evidence>
<accession>A0ABX3K7B5</accession>
<dbReference type="InterPro" id="IPR036986">
    <property type="entry name" value="S4_RNA-bd_sf"/>
</dbReference>
<comment type="catalytic activity">
    <reaction evidence="5">
        <text>a uridine in RNA = a pseudouridine in RNA</text>
        <dbReference type="Rhea" id="RHEA:48348"/>
        <dbReference type="Rhea" id="RHEA-COMP:12068"/>
        <dbReference type="Rhea" id="RHEA-COMP:12069"/>
        <dbReference type="ChEBI" id="CHEBI:65314"/>
        <dbReference type="ChEBI" id="CHEBI:65315"/>
    </reaction>
</comment>
<comment type="catalytic activity">
    <reaction evidence="3">
        <text>uridine(1911/1915/1917) in 23S rRNA = pseudouridine(1911/1915/1917) in 23S rRNA</text>
        <dbReference type="Rhea" id="RHEA:42524"/>
        <dbReference type="Rhea" id="RHEA-COMP:10097"/>
        <dbReference type="Rhea" id="RHEA-COMP:10098"/>
        <dbReference type="ChEBI" id="CHEBI:65314"/>
        <dbReference type="ChEBI" id="CHEBI:65315"/>
        <dbReference type="EC" id="5.4.99.23"/>
    </reaction>
</comment>
<evidence type="ECO:0000313" key="7">
    <source>
        <dbReference type="EMBL" id="OOE83802.1"/>
    </source>
</evidence>
<sequence>MAQQIELSHQIQDHQLGQRLDQAIAELFPDYSRSRIKTWIQAGQVSLNGVAIDKPRQKVMGGENVEITAEIEDDDRWIPQDIPLDVVFEDDDLLVINKPAGLVVHPGAGCPDGTLLNGLLYRYPAIADVPRAGIVHRLDKDTTGLMVVAKTIPAQTRLVRALQKRKITREYEAIAIGNMTGGGLVDKPIGRHATKRTHMAVHELGKPAITHYRVAEHFRGHTRLRLRLETGRTHQIRVHMAYLNHPLVGDPLYGGKAKPPRHADDELIQCLRQFRRQALHAAMLRLDHPVTGEQMEWHAPIPDDMVALTELLRDDQSQYGEEEY</sequence>
<dbReference type="InterPro" id="IPR002942">
    <property type="entry name" value="S4_RNA-bd"/>
</dbReference>
<gene>
    <name evidence="7" type="ORF">BZG74_15340</name>
</gene>
<dbReference type="PROSITE" id="PS01129">
    <property type="entry name" value="PSI_RLU"/>
    <property type="match status" value="1"/>
</dbReference>
<evidence type="ECO:0000256" key="5">
    <source>
        <dbReference type="RuleBase" id="RU362028"/>
    </source>
</evidence>
<dbReference type="InterPro" id="IPR020103">
    <property type="entry name" value="PsdUridine_synth_cat_dom_sf"/>
</dbReference>
<dbReference type="CDD" id="cd02869">
    <property type="entry name" value="PseudoU_synth_RluA_like"/>
    <property type="match status" value="1"/>
</dbReference>
<dbReference type="CDD" id="cd00165">
    <property type="entry name" value="S4"/>
    <property type="match status" value="1"/>
</dbReference>
<dbReference type="Gene3D" id="3.30.2350.10">
    <property type="entry name" value="Pseudouridine synthase"/>
    <property type="match status" value="1"/>
</dbReference>
<dbReference type="PROSITE" id="PS50889">
    <property type="entry name" value="S4"/>
    <property type="match status" value="1"/>
</dbReference>
<dbReference type="PANTHER" id="PTHR21600:SF44">
    <property type="entry name" value="RIBOSOMAL LARGE SUBUNIT PSEUDOURIDINE SYNTHASE D"/>
    <property type="match status" value="1"/>
</dbReference>
<comment type="caution">
    <text evidence="7">The sequence shown here is derived from an EMBL/GenBank/DDBJ whole genome shotgun (WGS) entry which is preliminary data.</text>
</comment>
<dbReference type="Proteomes" id="UP000188627">
    <property type="component" value="Unassembled WGS sequence"/>
</dbReference>
<evidence type="ECO:0000313" key="8">
    <source>
        <dbReference type="Proteomes" id="UP000188627"/>
    </source>
</evidence>
<dbReference type="RefSeq" id="WP_077773333.1">
    <property type="nucleotide sequence ID" value="NZ_MUFC01000030.1"/>
</dbReference>
<keyword evidence="2 5" id="KW-0413">Isomerase</keyword>
<dbReference type="NCBIfam" id="NF008385">
    <property type="entry name" value="PRK11180.1"/>
    <property type="match status" value="1"/>
</dbReference>
<dbReference type="SMART" id="SM00363">
    <property type="entry name" value="S4"/>
    <property type="match status" value="1"/>
</dbReference>
<dbReference type="Gene3D" id="3.10.290.10">
    <property type="entry name" value="RNA-binding S4 domain"/>
    <property type="match status" value="1"/>
</dbReference>
<dbReference type="InterPro" id="IPR006145">
    <property type="entry name" value="PsdUridine_synth_RsuA/RluA"/>
</dbReference>
<dbReference type="InterPro" id="IPR050188">
    <property type="entry name" value="RluA_PseudoU_synthase"/>
</dbReference>
<dbReference type="SUPFAM" id="SSF55120">
    <property type="entry name" value="Pseudouridine synthase"/>
    <property type="match status" value="1"/>
</dbReference>
<dbReference type="InterPro" id="IPR006224">
    <property type="entry name" value="PsdUridine_synth_RluA-like_CS"/>
</dbReference>
<comment type="similarity">
    <text evidence="1 5">Belongs to the pseudouridine synthase RluA family.</text>
</comment>
<keyword evidence="8" id="KW-1185">Reference proteome</keyword>
<evidence type="ECO:0000256" key="2">
    <source>
        <dbReference type="ARBA" id="ARBA00023235"/>
    </source>
</evidence>
<dbReference type="NCBIfam" id="TIGR00005">
    <property type="entry name" value="rluA_subfam"/>
    <property type="match status" value="1"/>
</dbReference>
<dbReference type="EMBL" id="MUFC01000030">
    <property type="protein sequence ID" value="OOE83802.1"/>
    <property type="molecule type" value="Genomic_DNA"/>
</dbReference>
<feature type="domain" description="RNA-binding S4" evidence="6">
    <location>
        <begin position="18"/>
        <end position="83"/>
    </location>
</feature>
<dbReference type="InterPro" id="IPR006225">
    <property type="entry name" value="PsdUridine_synth_RluC/D"/>
</dbReference>
<organism evidence="7 8">
    <name type="scientific">Salinivibrio sharmensis</name>
    <dbReference type="NCBI Taxonomy" id="390883"/>
    <lineage>
        <taxon>Bacteria</taxon>
        <taxon>Pseudomonadati</taxon>
        <taxon>Pseudomonadota</taxon>
        <taxon>Gammaproteobacteria</taxon>
        <taxon>Vibrionales</taxon>
        <taxon>Vibrionaceae</taxon>
        <taxon>Salinivibrio</taxon>
    </lineage>
</organism>
<evidence type="ECO:0000256" key="1">
    <source>
        <dbReference type="ARBA" id="ARBA00010876"/>
    </source>
</evidence>
<dbReference type="Pfam" id="PF01479">
    <property type="entry name" value="S4"/>
    <property type="match status" value="1"/>
</dbReference>
<evidence type="ECO:0000256" key="3">
    <source>
        <dbReference type="ARBA" id="ARBA00036882"/>
    </source>
</evidence>
<proteinExistence type="inferred from homology"/>
<protein>
    <recommendedName>
        <fullName evidence="5">Pseudouridine synthase</fullName>
        <ecNumber evidence="5">5.4.99.-</ecNumber>
    </recommendedName>
</protein>